<dbReference type="PANTHER" id="PTHR35867">
    <property type="entry name" value="PROTEIN RSEC"/>
    <property type="match status" value="1"/>
</dbReference>
<sequence>MIEETAVVVKCEGEFAWVEAQRKSACGHCSVNKSCGTGTIAKIWGQKTSQMKAINSARACEGETVLVGLQEGALVQGSLIIYLLPIVSMILFAIFGEQMAGQWQLASVEGTSILFAVIGFLLAGVIVKIYSRQISGDARYQPVVLKRLSAHL</sequence>
<gene>
    <name evidence="2" type="ORF">MNBD_GAMMA24-2279</name>
</gene>
<organism evidence="2">
    <name type="scientific">hydrothermal vent metagenome</name>
    <dbReference type="NCBI Taxonomy" id="652676"/>
    <lineage>
        <taxon>unclassified sequences</taxon>
        <taxon>metagenomes</taxon>
        <taxon>ecological metagenomes</taxon>
    </lineage>
</organism>
<proteinExistence type="predicted"/>
<dbReference type="InterPro" id="IPR007359">
    <property type="entry name" value="SigmaE_reg_RseC_MucC"/>
</dbReference>
<evidence type="ECO:0008006" key="3">
    <source>
        <dbReference type="Google" id="ProtNLM"/>
    </source>
</evidence>
<dbReference type="EMBL" id="UOFZ01000175">
    <property type="protein sequence ID" value="VAX14440.1"/>
    <property type="molecule type" value="Genomic_DNA"/>
</dbReference>
<keyword evidence="1" id="KW-0812">Transmembrane</keyword>
<feature type="transmembrane region" description="Helical" evidence="1">
    <location>
        <begin position="79"/>
        <end position="100"/>
    </location>
</feature>
<keyword evidence="1" id="KW-0472">Membrane</keyword>
<keyword evidence="1" id="KW-1133">Transmembrane helix</keyword>
<protein>
    <recommendedName>
        <fullName evidence="3">Sigma factor RpoE regulatory protein RseC</fullName>
    </recommendedName>
</protein>
<dbReference type="Pfam" id="PF04246">
    <property type="entry name" value="RseC_MucC"/>
    <property type="match status" value="1"/>
</dbReference>
<dbReference type="InterPro" id="IPR026268">
    <property type="entry name" value="RseC"/>
</dbReference>
<feature type="transmembrane region" description="Helical" evidence="1">
    <location>
        <begin position="112"/>
        <end position="130"/>
    </location>
</feature>
<reference evidence="2" key="1">
    <citation type="submission" date="2018-06" db="EMBL/GenBank/DDBJ databases">
        <authorList>
            <person name="Zhirakovskaya E."/>
        </authorList>
    </citation>
    <scope>NUCLEOTIDE SEQUENCE</scope>
</reference>
<accession>A0A3B1BUL3</accession>
<evidence type="ECO:0000313" key="2">
    <source>
        <dbReference type="EMBL" id="VAX14440.1"/>
    </source>
</evidence>
<evidence type="ECO:0000256" key="1">
    <source>
        <dbReference type="SAM" id="Phobius"/>
    </source>
</evidence>
<dbReference type="PANTHER" id="PTHR35867:SF1">
    <property type="entry name" value="PROTEIN RSEC"/>
    <property type="match status" value="1"/>
</dbReference>
<dbReference type="AlphaFoldDB" id="A0A3B1BUL3"/>
<dbReference type="PIRSF" id="PIRSF004923">
    <property type="entry name" value="RseC"/>
    <property type="match status" value="1"/>
</dbReference>
<name>A0A3B1BUL3_9ZZZZ</name>